<dbReference type="Proteomes" id="UP000643525">
    <property type="component" value="Unassembled WGS sequence"/>
</dbReference>
<reference evidence="2 3" key="1">
    <citation type="submission" date="2020-10" db="EMBL/GenBank/DDBJ databases">
        <title>Sequencing the genomes of 1000 actinobacteria strains.</title>
        <authorList>
            <person name="Klenk H.-P."/>
        </authorList>
    </citation>
    <scope>NUCLEOTIDE SEQUENCE [LARGE SCALE GENOMIC DNA]</scope>
    <source>
        <strain evidence="2 3">DSM 15666</strain>
    </source>
</reference>
<evidence type="ECO:0000256" key="1">
    <source>
        <dbReference type="SAM" id="Phobius"/>
    </source>
</evidence>
<sequence length="134" mass="14194">MTIKIHQLPPRLACGAFILNTGMSKRSLSAEKATGLRDQAARLCPPLKRREPVRFGKLLSAFEISLGTALLIPIVPTWLVSAGLGGFSGTLMGVYLKTPELTRDDGIRPTPAGMSIASDVFMLGSGAGLLVEES</sequence>
<keyword evidence="1" id="KW-0472">Membrane</keyword>
<keyword evidence="3" id="KW-1185">Reference proteome</keyword>
<evidence type="ECO:0000313" key="3">
    <source>
        <dbReference type="Proteomes" id="UP000643525"/>
    </source>
</evidence>
<proteinExistence type="predicted"/>
<keyword evidence="1" id="KW-0812">Transmembrane</keyword>
<evidence type="ECO:0000313" key="2">
    <source>
        <dbReference type="EMBL" id="MBE1524990.1"/>
    </source>
</evidence>
<comment type="caution">
    <text evidence="2">The sequence shown here is derived from an EMBL/GenBank/DDBJ whole genome shotgun (WGS) entry which is preliminary data.</text>
</comment>
<protein>
    <submittedName>
        <fullName evidence="2">Uncharacterized protein</fullName>
    </submittedName>
</protein>
<dbReference type="EMBL" id="JADBED010000001">
    <property type="protein sequence ID" value="MBE1524990.1"/>
    <property type="molecule type" value="Genomic_DNA"/>
</dbReference>
<dbReference type="RefSeq" id="WP_192595922.1">
    <property type="nucleotide sequence ID" value="NZ_BAAALJ010000004.1"/>
</dbReference>
<keyword evidence="1" id="KW-1133">Transmembrane helix</keyword>
<organism evidence="2 3">
    <name type="scientific">Nesterenkonia lutea</name>
    <dbReference type="NCBI Taxonomy" id="272919"/>
    <lineage>
        <taxon>Bacteria</taxon>
        <taxon>Bacillati</taxon>
        <taxon>Actinomycetota</taxon>
        <taxon>Actinomycetes</taxon>
        <taxon>Micrococcales</taxon>
        <taxon>Micrococcaceae</taxon>
        <taxon>Nesterenkonia</taxon>
    </lineage>
</organism>
<feature type="transmembrane region" description="Helical" evidence="1">
    <location>
        <begin position="55"/>
        <end position="72"/>
    </location>
</feature>
<gene>
    <name evidence="2" type="ORF">H4W27_002108</name>
</gene>
<name>A0ABR9JGD2_9MICC</name>
<accession>A0ABR9JGD2</accession>